<keyword evidence="5 7" id="KW-1133">Transmembrane helix</keyword>
<feature type="domain" description="ABC transmembrane type-1" evidence="8">
    <location>
        <begin position="68"/>
        <end position="285"/>
    </location>
</feature>
<reference evidence="9" key="1">
    <citation type="journal article" date="2021" name="PeerJ">
        <title>Extensive microbial diversity within the chicken gut microbiome revealed by metagenomics and culture.</title>
        <authorList>
            <person name="Gilroy R."/>
            <person name="Ravi A."/>
            <person name="Getino M."/>
            <person name="Pursley I."/>
            <person name="Horton D.L."/>
            <person name="Alikhan N.F."/>
            <person name="Baker D."/>
            <person name="Gharbi K."/>
            <person name="Hall N."/>
            <person name="Watson M."/>
            <person name="Adriaenssens E.M."/>
            <person name="Foster-Nyarko E."/>
            <person name="Jarju S."/>
            <person name="Secka A."/>
            <person name="Antonio M."/>
            <person name="Oren A."/>
            <person name="Chaudhuri R.R."/>
            <person name="La Ragione R."/>
            <person name="Hildebrand F."/>
            <person name="Pallen M.J."/>
        </authorList>
    </citation>
    <scope>NUCLEOTIDE SEQUENCE</scope>
    <source>
        <strain evidence="9">ChiSjej1B19-5720</strain>
    </source>
</reference>
<dbReference type="EMBL" id="DWYZ01000149">
    <property type="protein sequence ID" value="HJB28691.1"/>
    <property type="molecule type" value="Genomic_DNA"/>
</dbReference>
<evidence type="ECO:0000256" key="5">
    <source>
        <dbReference type="ARBA" id="ARBA00022989"/>
    </source>
</evidence>
<comment type="caution">
    <text evidence="9">The sequence shown here is derived from an EMBL/GenBank/DDBJ whole genome shotgun (WGS) entry which is preliminary data.</text>
</comment>
<keyword evidence="6 7" id="KW-0472">Membrane</keyword>
<accession>A0A9D2LT64</accession>
<evidence type="ECO:0000256" key="2">
    <source>
        <dbReference type="ARBA" id="ARBA00022448"/>
    </source>
</evidence>
<evidence type="ECO:0000313" key="10">
    <source>
        <dbReference type="Proteomes" id="UP000823842"/>
    </source>
</evidence>
<keyword evidence="3" id="KW-1003">Cell membrane</keyword>
<organism evidence="9 10">
    <name type="scientific">Candidatus Blautia faecavium</name>
    <dbReference type="NCBI Taxonomy" id="2838487"/>
    <lineage>
        <taxon>Bacteria</taxon>
        <taxon>Bacillati</taxon>
        <taxon>Bacillota</taxon>
        <taxon>Clostridia</taxon>
        <taxon>Lachnospirales</taxon>
        <taxon>Lachnospiraceae</taxon>
        <taxon>Blautia</taxon>
    </lineage>
</organism>
<reference evidence="9" key="2">
    <citation type="submission" date="2021-04" db="EMBL/GenBank/DDBJ databases">
        <authorList>
            <person name="Gilroy R."/>
        </authorList>
    </citation>
    <scope>NUCLEOTIDE SEQUENCE</scope>
    <source>
        <strain evidence="9">ChiSjej1B19-5720</strain>
    </source>
</reference>
<dbReference type="Gene3D" id="1.10.3720.10">
    <property type="entry name" value="MetI-like"/>
    <property type="match status" value="1"/>
</dbReference>
<dbReference type="SUPFAM" id="SSF161098">
    <property type="entry name" value="MetI-like"/>
    <property type="match status" value="1"/>
</dbReference>
<dbReference type="Pfam" id="PF00528">
    <property type="entry name" value="BPD_transp_1"/>
    <property type="match status" value="1"/>
</dbReference>
<keyword evidence="4 7" id="KW-0812">Transmembrane</keyword>
<evidence type="ECO:0000256" key="4">
    <source>
        <dbReference type="ARBA" id="ARBA00022692"/>
    </source>
</evidence>
<dbReference type="PANTHER" id="PTHR43227:SF8">
    <property type="entry name" value="DIACETYLCHITOBIOSE UPTAKE SYSTEM PERMEASE PROTEIN DASB"/>
    <property type="match status" value="1"/>
</dbReference>
<evidence type="ECO:0000256" key="3">
    <source>
        <dbReference type="ARBA" id="ARBA00022475"/>
    </source>
</evidence>
<proteinExistence type="inferred from homology"/>
<gene>
    <name evidence="9" type="ORF">IAA06_07845</name>
</gene>
<sequence>MKTVLSNKKAICLFVIPGAILYTVFVVLPVLWSVYYTFYSGMPGISWEFCGLDNYLKLFKDQTFIDALVVNLKYIGIVTLGQVGLGLLIALMFKYWLKHLAALVRTIVFFPVVLPTVAVAQLFAKIYEIQPHYGLLNSLLDAVGLDELVQPWIGQASTALGALAAMDVWVAVGFYAIIFYGAILDIPEDVVEAARIDGCRPFQLFKSVLAPLLRPMIITCLIFSFTGTVKMFESSLALTGGGPGSATKSLSMYMYDTAFTYSDTGYGSVIALFVFVLCAFGSRIIRFFEKPVD</sequence>
<dbReference type="InterPro" id="IPR000515">
    <property type="entry name" value="MetI-like"/>
</dbReference>
<dbReference type="GO" id="GO:0005886">
    <property type="term" value="C:plasma membrane"/>
    <property type="evidence" value="ECO:0007669"/>
    <property type="project" value="UniProtKB-SubCell"/>
</dbReference>
<feature type="transmembrane region" description="Helical" evidence="7">
    <location>
        <begin position="265"/>
        <end position="285"/>
    </location>
</feature>
<feature type="transmembrane region" description="Helical" evidence="7">
    <location>
        <begin position="100"/>
        <end position="124"/>
    </location>
</feature>
<dbReference type="GO" id="GO:0055085">
    <property type="term" value="P:transmembrane transport"/>
    <property type="evidence" value="ECO:0007669"/>
    <property type="project" value="InterPro"/>
</dbReference>
<dbReference type="PANTHER" id="PTHR43227">
    <property type="entry name" value="BLL4140 PROTEIN"/>
    <property type="match status" value="1"/>
</dbReference>
<feature type="transmembrane region" description="Helical" evidence="7">
    <location>
        <begin position="12"/>
        <end position="35"/>
    </location>
</feature>
<dbReference type="InterPro" id="IPR050809">
    <property type="entry name" value="UgpAE/MalFG_permease"/>
</dbReference>
<feature type="transmembrane region" description="Helical" evidence="7">
    <location>
        <begin position="159"/>
        <end position="183"/>
    </location>
</feature>
<evidence type="ECO:0000256" key="6">
    <source>
        <dbReference type="ARBA" id="ARBA00023136"/>
    </source>
</evidence>
<dbReference type="InterPro" id="IPR035906">
    <property type="entry name" value="MetI-like_sf"/>
</dbReference>
<comment type="similarity">
    <text evidence="7">Belongs to the binding-protein-dependent transport system permease family.</text>
</comment>
<dbReference type="AlphaFoldDB" id="A0A9D2LT64"/>
<dbReference type="CDD" id="cd06261">
    <property type="entry name" value="TM_PBP2"/>
    <property type="match status" value="1"/>
</dbReference>
<evidence type="ECO:0000256" key="1">
    <source>
        <dbReference type="ARBA" id="ARBA00004651"/>
    </source>
</evidence>
<keyword evidence="2 7" id="KW-0813">Transport</keyword>
<dbReference type="PROSITE" id="PS50928">
    <property type="entry name" value="ABC_TM1"/>
    <property type="match status" value="1"/>
</dbReference>
<dbReference type="Proteomes" id="UP000823842">
    <property type="component" value="Unassembled WGS sequence"/>
</dbReference>
<feature type="transmembrane region" description="Helical" evidence="7">
    <location>
        <begin position="74"/>
        <end position="93"/>
    </location>
</feature>
<evidence type="ECO:0000259" key="8">
    <source>
        <dbReference type="PROSITE" id="PS50928"/>
    </source>
</evidence>
<feature type="transmembrane region" description="Helical" evidence="7">
    <location>
        <begin position="204"/>
        <end position="225"/>
    </location>
</feature>
<evidence type="ECO:0000256" key="7">
    <source>
        <dbReference type="RuleBase" id="RU363032"/>
    </source>
</evidence>
<name>A0A9D2LT64_9FIRM</name>
<protein>
    <submittedName>
        <fullName evidence="9">Sugar ABC transporter permease</fullName>
    </submittedName>
</protein>
<evidence type="ECO:0000313" key="9">
    <source>
        <dbReference type="EMBL" id="HJB28691.1"/>
    </source>
</evidence>
<comment type="subcellular location">
    <subcellularLocation>
        <location evidence="1 7">Cell membrane</location>
        <topology evidence="1 7">Multi-pass membrane protein</topology>
    </subcellularLocation>
</comment>